<name>X1NG51_9ZZZZ</name>
<protein>
    <submittedName>
        <fullName evidence="1">Uncharacterized protein</fullName>
    </submittedName>
</protein>
<sequence length="70" mass="8230">MRDDLLWDWSRKDLDRLEMTGYRSRFEGSWGDWKRFVMGADLSRFAPMCYQLLTAKAVSLPPEEASEPVD</sequence>
<dbReference type="AlphaFoldDB" id="X1NG51"/>
<reference evidence="1" key="1">
    <citation type="journal article" date="2014" name="Front. Microbiol.">
        <title>High frequency of phylogenetically diverse reductive dehalogenase-homologous genes in deep subseafloor sedimentary metagenomes.</title>
        <authorList>
            <person name="Kawai M."/>
            <person name="Futagami T."/>
            <person name="Toyoda A."/>
            <person name="Takaki Y."/>
            <person name="Nishi S."/>
            <person name="Hori S."/>
            <person name="Arai W."/>
            <person name="Tsubouchi T."/>
            <person name="Morono Y."/>
            <person name="Uchiyama I."/>
            <person name="Ito T."/>
            <person name="Fujiyama A."/>
            <person name="Inagaki F."/>
            <person name="Takami H."/>
        </authorList>
    </citation>
    <scope>NUCLEOTIDE SEQUENCE</scope>
    <source>
        <strain evidence="1">Expedition CK06-06</strain>
    </source>
</reference>
<proteinExistence type="predicted"/>
<gene>
    <name evidence="1" type="ORF">S06H3_41076</name>
</gene>
<accession>X1NG51</accession>
<evidence type="ECO:0000313" key="1">
    <source>
        <dbReference type="EMBL" id="GAI42573.1"/>
    </source>
</evidence>
<comment type="caution">
    <text evidence="1">The sequence shown here is derived from an EMBL/GenBank/DDBJ whole genome shotgun (WGS) entry which is preliminary data.</text>
</comment>
<dbReference type="EMBL" id="BARV01025269">
    <property type="protein sequence ID" value="GAI42573.1"/>
    <property type="molecule type" value="Genomic_DNA"/>
</dbReference>
<organism evidence="1">
    <name type="scientific">marine sediment metagenome</name>
    <dbReference type="NCBI Taxonomy" id="412755"/>
    <lineage>
        <taxon>unclassified sequences</taxon>
        <taxon>metagenomes</taxon>
        <taxon>ecological metagenomes</taxon>
    </lineage>
</organism>